<keyword evidence="3" id="KW-1185">Reference proteome</keyword>
<evidence type="ECO:0000256" key="1">
    <source>
        <dbReference type="SAM" id="Phobius"/>
    </source>
</evidence>
<comment type="caution">
    <text evidence="2">The sequence shown here is derived from an EMBL/GenBank/DDBJ whole genome shotgun (WGS) entry which is preliminary data.</text>
</comment>
<evidence type="ECO:0000313" key="3">
    <source>
        <dbReference type="Proteomes" id="UP000499080"/>
    </source>
</evidence>
<dbReference type="OrthoDB" id="6419049at2759"/>
<evidence type="ECO:0000313" key="2">
    <source>
        <dbReference type="EMBL" id="GBL89350.1"/>
    </source>
</evidence>
<protein>
    <submittedName>
        <fullName evidence="2">Uncharacterized protein</fullName>
    </submittedName>
</protein>
<organism evidence="2 3">
    <name type="scientific">Araneus ventricosus</name>
    <name type="common">Orbweaver spider</name>
    <name type="synonym">Epeira ventricosa</name>
    <dbReference type="NCBI Taxonomy" id="182803"/>
    <lineage>
        <taxon>Eukaryota</taxon>
        <taxon>Metazoa</taxon>
        <taxon>Ecdysozoa</taxon>
        <taxon>Arthropoda</taxon>
        <taxon>Chelicerata</taxon>
        <taxon>Arachnida</taxon>
        <taxon>Araneae</taxon>
        <taxon>Araneomorphae</taxon>
        <taxon>Entelegynae</taxon>
        <taxon>Araneoidea</taxon>
        <taxon>Araneidae</taxon>
        <taxon>Araneus</taxon>
    </lineage>
</organism>
<dbReference type="AlphaFoldDB" id="A0A4Y2BAW4"/>
<dbReference type="EMBL" id="BGPR01000064">
    <property type="protein sequence ID" value="GBL89350.1"/>
    <property type="molecule type" value="Genomic_DNA"/>
</dbReference>
<proteinExistence type="predicted"/>
<dbReference type="Proteomes" id="UP000499080">
    <property type="component" value="Unassembled WGS sequence"/>
</dbReference>
<keyword evidence="1" id="KW-0472">Membrane</keyword>
<reference evidence="2 3" key="1">
    <citation type="journal article" date="2019" name="Sci. Rep.">
        <title>Orb-weaving spider Araneus ventricosus genome elucidates the spidroin gene catalogue.</title>
        <authorList>
            <person name="Kono N."/>
            <person name="Nakamura H."/>
            <person name="Ohtoshi R."/>
            <person name="Moran D.A.P."/>
            <person name="Shinohara A."/>
            <person name="Yoshida Y."/>
            <person name="Fujiwara M."/>
            <person name="Mori M."/>
            <person name="Tomita M."/>
            <person name="Arakawa K."/>
        </authorList>
    </citation>
    <scope>NUCLEOTIDE SEQUENCE [LARGE SCALE GENOMIC DNA]</scope>
</reference>
<feature type="transmembrane region" description="Helical" evidence="1">
    <location>
        <begin position="20"/>
        <end position="43"/>
    </location>
</feature>
<accession>A0A4Y2BAW4</accession>
<name>A0A4Y2BAW4_ARAVE</name>
<keyword evidence="1" id="KW-1133">Transmembrane helix</keyword>
<sequence length="94" mass="10674">MSQILFFCFSDGSEDVWHHSALTAGAGVAASILIVIAVCIYYFRRIYLEKKHRPMGNLTGHNVKVDADSTCSSLYPFFHQSDSHVNKYLWRCNS</sequence>
<gene>
    <name evidence="2" type="ORF">AVEN_225872_1</name>
</gene>
<keyword evidence="1" id="KW-0812">Transmembrane</keyword>